<evidence type="ECO:0000256" key="1">
    <source>
        <dbReference type="SAM" id="Phobius"/>
    </source>
</evidence>
<sequence length="175" mass="19929">KTLIFITMLSNVNNYCCFNLKSGALILGILEIVLTTCIIIVIGIDIIYQGIFTASACSPLLLITSPGLLYLYIPICFCSLLLSFLMIWGSIKDNFALMMPYVYYRVIILMPYYLQYFYNAIRIFVAEDCNTESAFVRLTFGICGLALGIHFCMVIYHHSKEIRNEKSNNANKSMY</sequence>
<feature type="transmembrane region" description="Helical" evidence="1">
    <location>
        <begin position="24"/>
        <end position="48"/>
    </location>
</feature>
<keyword evidence="1" id="KW-1133">Transmembrane helix</keyword>
<name>A0A8J2EKF3_COTCN</name>
<evidence type="ECO:0000313" key="2">
    <source>
        <dbReference type="EMBL" id="CAG5075562.1"/>
    </source>
</evidence>
<proteinExistence type="predicted"/>
<organism evidence="2 3">
    <name type="scientific">Cotesia congregata</name>
    <name type="common">Parasitoid wasp</name>
    <name type="synonym">Apanteles congregatus</name>
    <dbReference type="NCBI Taxonomy" id="51543"/>
    <lineage>
        <taxon>Eukaryota</taxon>
        <taxon>Metazoa</taxon>
        <taxon>Ecdysozoa</taxon>
        <taxon>Arthropoda</taxon>
        <taxon>Hexapoda</taxon>
        <taxon>Insecta</taxon>
        <taxon>Pterygota</taxon>
        <taxon>Neoptera</taxon>
        <taxon>Endopterygota</taxon>
        <taxon>Hymenoptera</taxon>
        <taxon>Apocrita</taxon>
        <taxon>Ichneumonoidea</taxon>
        <taxon>Braconidae</taxon>
        <taxon>Microgastrinae</taxon>
        <taxon>Cotesia</taxon>
    </lineage>
</organism>
<reference evidence="2" key="1">
    <citation type="submission" date="2021-04" db="EMBL/GenBank/DDBJ databases">
        <authorList>
            <person name="Chebbi M.A.C M."/>
        </authorList>
    </citation>
    <scope>NUCLEOTIDE SEQUENCE</scope>
</reference>
<accession>A0A8J2EKF3</accession>
<dbReference type="Proteomes" id="UP000786811">
    <property type="component" value="Unassembled WGS sequence"/>
</dbReference>
<protein>
    <submittedName>
        <fullName evidence="2">Uncharacterized protein</fullName>
    </submittedName>
</protein>
<feature type="transmembrane region" description="Helical" evidence="1">
    <location>
        <begin position="134"/>
        <end position="156"/>
    </location>
</feature>
<feature type="transmembrane region" description="Helical" evidence="1">
    <location>
        <begin position="68"/>
        <end position="88"/>
    </location>
</feature>
<dbReference type="AlphaFoldDB" id="A0A8J2EKF3"/>
<dbReference type="OrthoDB" id="10295656at2759"/>
<keyword evidence="1" id="KW-0812">Transmembrane</keyword>
<dbReference type="EMBL" id="CAJNRD030001116">
    <property type="protein sequence ID" value="CAG5075562.1"/>
    <property type="molecule type" value="Genomic_DNA"/>
</dbReference>
<feature type="non-terminal residue" evidence="2">
    <location>
        <position position="1"/>
    </location>
</feature>
<evidence type="ECO:0000313" key="3">
    <source>
        <dbReference type="Proteomes" id="UP000786811"/>
    </source>
</evidence>
<feature type="transmembrane region" description="Helical" evidence="1">
    <location>
        <begin position="95"/>
        <end position="114"/>
    </location>
</feature>
<gene>
    <name evidence="2" type="ORF">HICCMSTLAB_LOCUS1716</name>
</gene>
<keyword evidence="3" id="KW-1185">Reference proteome</keyword>
<comment type="caution">
    <text evidence="2">The sequence shown here is derived from an EMBL/GenBank/DDBJ whole genome shotgun (WGS) entry which is preliminary data.</text>
</comment>
<keyword evidence="1" id="KW-0472">Membrane</keyword>